<keyword evidence="2" id="KW-1185">Reference proteome</keyword>
<protein>
    <recommendedName>
        <fullName evidence="3">DNA recombination and repair protein Rad51-like C-terminal domain-containing protein</fullName>
    </recommendedName>
</protein>
<dbReference type="Gene3D" id="3.40.50.300">
    <property type="entry name" value="P-loop containing nucleotide triphosphate hydrolases"/>
    <property type="match status" value="1"/>
</dbReference>
<evidence type="ECO:0000313" key="1">
    <source>
        <dbReference type="EMBL" id="MFD1527805.1"/>
    </source>
</evidence>
<sequence>MLHQRNDSPSLTIPELPSLDSGITLVEAENDPRLPLQTLMVDRLLLESGRAVWVGTGRYCTTDTLAEVSPDRRVLERVDVARGFTPYQHTALIGNLEANLGENTEVVVLPDIDALYRGSDLQGDDGQEMLVRALAKLAGVAREYEIPVLCTRSKADGFSEPVETAATSTLAVQDTPMGPRFVGDEFETMVYELEDGWVQTTIAFWQEVLQARQPIHETANISSGVFARGTV</sequence>
<gene>
    <name evidence="1" type="ORF">ACFR9S_16110</name>
</gene>
<dbReference type="InterPro" id="IPR027417">
    <property type="entry name" value="P-loop_NTPase"/>
</dbReference>
<evidence type="ECO:0008006" key="3">
    <source>
        <dbReference type="Google" id="ProtNLM"/>
    </source>
</evidence>
<dbReference type="RefSeq" id="WP_379819011.1">
    <property type="nucleotide sequence ID" value="NZ_JBHUDH010000258.1"/>
</dbReference>
<proteinExistence type="predicted"/>
<dbReference type="EMBL" id="JBHUDH010000258">
    <property type="protein sequence ID" value="MFD1527805.1"/>
    <property type="molecule type" value="Genomic_DNA"/>
</dbReference>
<reference evidence="1 2" key="1">
    <citation type="journal article" date="2019" name="Int. J. Syst. Evol. Microbiol.">
        <title>The Global Catalogue of Microorganisms (GCM) 10K type strain sequencing project: providing services to taxonomists for standard genome sequencing and annotation.</title>
        <authorList>
            <consortium name="The Broad Institute Genomics Platform"/>
            <consortium name="The Broad Institute Genome Sequencing Center for Infectious Disease"/>
            <person name="Wu L."/>
            <person name="Ma J."/>
        </authorList>
    </citation>
    <scope>NUCLEOTIDE SEQUENCE [LARGE SCALE GENOMIC DNA]</scope>
    <source>
        <strain evidence="1 2">CGMCC 1.12285</strain>
    </source>
</reference>
<evidence type="ECO:0000313" key="2">
    <source>
        <dbReference type="Proteomes" id="UP001597111"/>
    </source>
</evidence>
<comment type="caution">
    <text evidence="1">The sequence shown here is derived from an EMBL/GenBank/DDBJ whole genome shotgun (WGS) entry which is preliminary data.</text>
</comment>
<organism evidence="1 2">
    <name type="scientific">Halolamina salina</name>
    <dbReference type="NCBI Taxonomy" id="1220023"/>
    <lineage>
        <taxon>Archaea</taxon>
        <taxon>Methanobacteriati</taxon>
        <taxon>Methanobacteriota</taxon>
        <taxon>Stenosarchaea group</taxon>
        <taxon>Halobacteria</taxon>
        <taxon>Halobacteriales</taxon>
        <taxon>Haloferacaceae</taxon>
    </lineage>
</organism>
<accession>A0ABD6BB01</accession>
<dbReference type="Proteomes" id="UP001597111">
    <property type="component" value="Unassembled WGS sequence"/>
</dbReference>
<name>A0ABD6BB01_9EURY</name>
<dbReference type="AlphaFoldDB" id="A0ABD6BB01"/>